<dbReference type="Pfam" id="PF03663">
    <property type="entry name" value="Glyco_hydro_76"/>
    <property type="match status" value="1"/>
</dbReference>
<dbReference type="GO" id="GO:0008496">
    <property type="term" value="F:mannan endo-1,6-alpha-mannosidase activity"/>
    <property type="evidence" value="ECO:0007669"/>
    <property type="project" value="UniProtKB-EC"/>
</dbReference>
<dbReference type="SUPFAM" id="SSF48208">
    <property type="entry name" value="Six-hairpin glycosidases"/>
    <property type="match status" value="1"/>
</dbReference>
<dbReference type="InterPro" id="IPR014480">
    <property type="entry name" value="Mannan-1_6-alpha_mannosidase"/>
</dbReference>
<dbReference type="PANTHER" id="PTHR12145:SF36">
    <property type="entry name" value="MANNAN ENDO-1,6-ALPHA-MANNOSIDASE DCW1"/>
    <property type="match status" value="1"/>
</dbReference>
<dbReference type="PIRSF" id="PIRSF016302">
    <property type="entry name" value="Man_a_manosd"/>
    <property type="match status" value="1"/>
</dbReference>
<dbReference type="InterPro" id="IPR008928">
    <property type="entry name" value="6-hairpin_glycosidase_sf"/>
</dbReference>
<dbReference type="GO" id="GO:0009272">
    <property type="term" value="P:fungal-type cell wall biogenesis"/>
    <property type="evidence" value="ECO:0007669"/>
    <property type="project" value="TreeGrafter"/>
</dbReference>
<evidence type="ECO:0000256" key="1">
    <source>
        <dbReference type="ARBA" id="ARBA00001452"/>
    </source>
</evidence>
<evidence type="ECO:0000256" key="2">
    <source>
        <dbReference type="ARBA" id="ARBA00009699"/>
    </source>
</evidence>
<dbReference type="AlphaFoldDB" id="A0A8K0PGF4"/>
<evidence type="ECO:0000256" key="6">
    <source>
        <dbReference type="ARBA" id="ARBA00023180"/>
    </source>
</evidence>
<feature type="signal peptide" evidence="9">
    <location>
        <begin position="1"/>
        <end position="15"/>
    </location>
</feature>
<organism evidence="10 11">
    <name type="scientific">Elsinoe batatas</name>
    <dbReference type="NCBI Taxonomy" id="2601811"/>
    <lineage>
        <taxon>Eukaryota</taxon>
        <taxon>Fungi</taxon>
        <taxon>Dikarya</taxon>
        <taxon>Ascomycota</taxon>
        <taxon>Pezizomycotina</taxon>
        <taxon>Dothideomycetes</taxon>
        <taxon>Dothideomycetidae</taxon>
        <taxon>Myriangiales</taxon>
        <taxon>Elsinoaceae</taxon>
        <taxon>Elsinoe</taxon>
    </lineage>
</organism>
<comment type="similarity">
    <text evidence="2">Belongs to the glycosyl hydrolase 76 family.</text>
</comment>
<dbReference type="Gene3D" id="1.50.10.20">
    <property type="match status" value="1"/>
</dbReference>
<evidence type="ECO:0000256" key="8">
    <source>
        <dbReference type="SAM" id="MobiDB-lite"/>
    </source>
</evidence>
<evidence type="ECO:0000313" key="10">
    <source>
        <dbReference type="EMBL" id="KAG8626308.1"/>
    </source>
</evidence>
<dbReference type="EMBL" id="JAESVG020000006">
    <property type="protein sequence ID" value="KAG8626308.1"/>
    <property type="molecule type" value="Genomic_DNA"/>
</dbReference>
<dbReference type="Proteomes" id="UP000809789">
    <property type="component" value="Unassembled WGS sequence"/>
</dbReference>
<evidence type="ECO:0000256" key="5">
    <source>
        <dbReference type="ARBA" id="ARBA00022801"/>
    </source>
</evidence>
<dbReference type="GO" id="GO:0016052">
    <property type="term" value="P:carbohydrate catabolic process"/>
    <property type="evidence" value="ECO:0007669"/>
    <property type="project" value="InterPro"/>
</dbReference>
<dbReference type="InterPro" id="IPR005198">
    <property type="entry name" value="Glyco_hydro_76"/>
</dbReference>
<reference evidence="10" key="1">
    <citation type="submission" date="2021-07" db="EMBL/GenBank/DDBJ databases">
        <title>Elsinoe batatas strain:CRI-CJ2 Genome sequencing and assembly.</title>
        <authorList>
            <person name="Huang L."/>
        </authorList>
    </citation>
    <scope>NUCLEOTIDE SEQUENCE</scope>
    <source>
        <strain evidence="10">CRI-CJ2</strain>
    </source>
</reference>
<sequence>MRLPISLAVLPLVAGLDIDTRSVQSLRGSSSTLAYNVLAPYAGNASGIPPYAVGIFPPPTYWWHAGATWGALVDYWAYTNDTTYNPSTIQSLVAQAGFQGDLMPQQYRQSMGNDDIAFWCFSALAALEYGLPFPNSSTLPFSSWLQLSQPVFDGMAARWDTTSCSGGLKWQVYPENRGYNYKNSVSNGGFFQIAARLARYTGNSTYYDWATRIWDWSSSIGLIDRQNFAIYDGSDDTLDCAELDHTQWTYNSALYLGGAAYLYNATNGSSTWGDRALYLLAQANSTFFSPFPNSTGIIFEQACELQPRQSGLERDAEGGCNQDQLLFKGFLGRWISKASIVAPFLAPFALPLLSASAAGAGIACSGYLPPVSPNSPAPQSPAIIPSLGINGSICSQHFYTTPDTITTLFEEGYFSNLTIGQKLGHHLSALEMVQANIPLVDTRRETEGGPRSMRLAQGVTIAPAPSTTAVIPTALPSNTALGRGEGESGASPGTRGTGTRVKGSVVVGFMGVVVGLVV</sequence>
<keyword evidence="6" id="KW-0325">Glycoprotein</keyword>
<evidence type="ECO:0000313" key="11">
    <source>
        <dbReference type="Proteomes" id="UP000809789"/>
    </source>
</evidence>
<dbReference type="EC" id="3.2.1.101" evidence="3"/>
<evidence type="ECO:0000256" key="7">
    <source>
        <dbReference type="ARBA" id="ARBA00023295"/>
    </source>
</evidence>
<keyword evidence="5" id="KW-0378">Hydrolase</keyword>
<comment type="catalytic activity">
    <reaction evidence="1">
        <text>Random hydrolysis of (1-&gt;6)-alpha-D-mannosidic linkages in unbranched (1-&gt;6)-mannans.</text>
        <dbReference type="EC" id="3.2.1.101"/>
    </reaction>
</comment>
<accession>A0A8K0PGF4</accession>
<dbReference type="OrthoDB" id="4187847at2759"/>
<keyword evidence="4 9" id="KW-0732">Signal</keyword>
<keyword evidence="7" id="KW-0326">Glycosidase</keyword>
<name>A0A8K0PGF4_9PEZI</name>
<evidence type="ECO:0000256" key="9">
    <source>
        <dbReference type="SAM" id="SignalP"/>
    </source>
</evidence>
<keyword evidence="11" id="KW-1185">Reference proteome</keyword>
<dbReference type="PANTHER" id="PTHR12145">
    <property type="entry name" value="MANNAN ENDO-1,6-ALPHA-MANNOSIDASE DCW1"/>
    <property type="match status" value="1"/>
</dbReference>
<evidence type="ECO:0000256" key="3">
    <source>
        <dbReference type="ARBA" id="ARBA00012350"/>
    </source>
</evidence>
<feature type="region of interest" description="Disordered" evidence="8">
    <location>
        <begin position="476"/>
        <end position="498"/>
    </location>
</feature>
<protein>
    <recommendedName>
        <fullName evidence="3">mannan endo-1,6-alpha-mannosidase</fullName>
        <ecNumber evidence="3">3.2.1.101</ecNumber>
    </recommendedName>
</protein>
<evidence type="ECO:0000256" key="4">
    <source>
        <dbReference type="ARBA" id="ARBA00022729"/>
    </source>
</evidence>
<proteinExistence type="inferred from homology"/>
<comment type="caution">
    <text evidence="10">The sequence shown here is derived from an EMBL/GenBank/DDBJ whole genome shotgun (WGS) entry which is preliminary data.</text>
</comment>
<gene>
    <name evidence="10" type="ORF">KVT40_005253</name>
</gene>
<feature type="chain" id="PRO_5035465979" description="mannan endo-1,6-alpha-mannosidase" evidence="9">
    <location>
        <begin position="16"/>
        <end position="518"/>
    </location>
</feature>